<sequence>MQQDNAHLYNLSRRKVLAGLGAVGLASAGAGLGTSALFSDEEEFTNNTLVAGSFDLKVDWQQTYYGPNGLEYVNAYPDALTYEYEPVPFSRGEQIDRIVFDADEPVLAGTNPNQPDGIQDYVPDFGVFLLDYAAENPGVNLGTSAGLRQATNAYKAAYFADVPADLDGGLIQLDDVKPGDWGEVTFSLHLFDNPGYLRLLTENVTSAENGQTEPEVGDEGEDTDGLGELADATDVRVWYDDGDNIYEPNDGEPRDVMVVLDRSGSMVEADASIRGATGQTNYEPGKLEAAKAGAIALVESLAECPDTNIGFVTFGNDGEVVSPLGTAPATIVAAIEAIEIGPERPGPRDQGTNMQDGIAEARDELATNGQSGAAANIVLLGDGLASRESRSDTNDAVLAAGLEAGEAKGEGTTVYTVQYDLAPSSPNNLGDILEARDLMRTMASADPDTNSQLTFGSVQGNVVGVFQRIALYICGDVLLFEGTLADFVAATEEGVVLDAAPMIDADPARFEACSDYYLGFEWSVPLDTDNSIQSDSFGFDVVFEGEQARHNDTPFAESD</sequence>
<gene>
    <name evidence="3" type="ORF">ACFQJ4_09455</name>
</gene>
<dbReference type="RefSeq" id="WP_276233672.1">
    <property type="nucleotide sequence ID" value="NZ_CP119802.1"/>
</dbReference>
<dbReference type="GeneID" id="79267233"/>
<evidence type="ECO:0000313" key="3">
    <source>
        <dbReference type="EMBL" id="MFC7235538.1"/>
    </source>
</evidence>
<organism evidence="3 4">
    <name type="scientific">Halosegnis marinus</name>
    <dbReference type="NCBI Taxonomy" id="3034023"/>
    <lineage>
        <taxon>Archaea</taxon>
        <taxon>Methanobacteriati</taxon>
        <taxon>Methanobacteriota</taxon>
        <taxon>Stenosarchaea group</taxon>
        <taxon>Halobacteria</taxon>
        <taxon>Halobacteriales</taxon>
        <taxon>Natronomonadaceae</taxon>
        <taxon>Halosegnis</taxon>
    </lineage>
</organism>
<dbReference type="SUPFAM" id="SSF53300">
    <property type="entry name" value="vWA-like"/>
    <property type="match status" value="1"/>
</dbReference>
<dbReference type="SMART" id="SM00327">
    <property type="entry name" value="VWA"/>
    <property type="match status" value="1"/>
</dbReference>
<evidence type="ECO:0000259" key="2">
    <source>
        <dbReference type="PROSITE" id="PS50234"/>
    </source>
</evidence>
<proteinExistence type="predicted"/>
<evidence type="ECO:0000313" key="4">
    <source>
        <dbReference type="Proteomes" id="UP001596398"/>
    </source>
</evidence>
<keyword evidence="4" id="KW-1185">Reference proteome</keyword>
<dbReference type="PROSITE" id="PS50234">
    <property type="entry name" value="VWFA"/>
    <property type="match status" value="1"/>
</dbReference>
<protein>
    <submittedName>
        <fullName evidence="3">VWA domain-containing protein</fullName>
    </submittedName>
</protein>
<dbReference type="NCBIfam" id="TIGR04088">
    <property type="entry name" value="cognate_SipW"/>
    <property type="match status" value="1"/>
</dbReference>
<feature type="domain" description="VWFA" evidence="2">
    <location>
        <begin position="255"/>
        <end position="469"/>
    </location>
</feature>
<reference evidence="3 4" key="1">
    <citation type="journal article" date="2019" name="Int. J. Syst. Evol. Microbiol.">
        <title>The Global Catalogue of Microorganisms (GCM) 10K type strain sequencing project: providing services to taxonomists for standard genome sequencing and annotation.</title>
        <authorList>
            <consortium name="The Broad Institute Genomics Platform"/>
            <consortium name="The Broad Institute Genome Sequencing Center for Infectious Disease"/>
            <person name="Wu L."/>
            <person name="Ma J."/>
        </authorList>
    </citation>
    <scope>NUCLEOTIDE SEQUENCE [LARGE SCALE GENOMIC DNA]</scope>
    <source>
        <strain evidence="3 4">DT85</strain>
    </source>
</reference>
<dbReference type="CDD" id="cd00198">
    <property type="entry name" value="vWFA"/>
    <property type="match status" value="1"/>
</dbReference>
<dbReference type="InterPro" id="IPR002035">
    <property type="entry name" value="VWF_A"/>
</dbReference>
<accession>A0ABD5ZQ38</accession>
<dbReference type="Pfam" id="PF13519">
    <property type="entry name" value="VWA_2"/>
    <property type="match status" value="1"/>
</dbReference>
<dbReference type="PROSITE" id="PS51318">
    <property type="entry name" value="TAT"/>
    <property type="match status" value="1"/>
</dbReference>
<comment type="caution">
    <text evidence="3">The sequence shown here is derived from an EMBL/GenBank/DDBJ whole genome shotgun (WGS) entry which is preliminary data.</text>
</comment>
<dbReference type="InterPro" id="IPR006311">
    <property type="entry name" value="TAT_signal"/>
</dbReference>
<dbReference type="EMBL" id="JBHTAP010000001">
    <property type="protein sequence ID" value="MFC7235538.1"/>
    <property type="molecule type" value="Genomic_DNA"/>
</dbReference>
<dbReference type="Proteomes" id="UP001596398">
    <property type="component" value="Unassembled WGS sequence"/>
</dbReference>
<feature type="region of interest" description="Disordered" evidence="1">
    <location>
        <begin position="206"/>
        <end position="225"/>
    </location>
</feature>
<dbReference type="AlphaFoldDB" id="A0ABD5ZQ38"/>
<evidence type="ECO:0000256" key="1">
    <source>
        <dbReference type="SAM" id="MobiDB-lite"/>
    </source>
</evidence>
<dbReference type="InterPro" id="IPR023833">
    <property type="entry name" value="Signal_pept_SipW-depend-type"/>
</dbReference>
<dbReference type="Gene3D" id="3.40.50.410">
    <property type="entry name" value="von Willebrand factor, type A domain"/>
    <property type="match status" value="1"/>
</dbReference>
<dbReference type="InterPro" id="IPR036465">
    <property type="entry name" value="vWFA_dom_sf"/>
</dbReference>
<feature type="compositionally biased region" description="Acidic residues" evidence="1">
    <location>
        <begin position="215"/>
        <end position="225"/>
    </location>
</feature>
<name>A0ABD5ZQ38_9EURY</name>